<keyword evidence="2" id="KW-0009">Actin-binding</keyword>
<dbReference type="PANTHER" id="PTHR38537:SF13">
    <property type="entry name" value="JITTERBUG, ISOFORM N"/>
    <property type="match status" value="1"/>
</dbReference>
<dbReference type="InterPro" id="IPR044801">
    <property type="entry name" value="Filamin"/>
</dbReference>
<dbReference type="InterPro" id="IPR001715">
    <property type="entry name" value="CH_dom"/>
</dbReference>
<dbReference type="InterPro" id="IPR036872">
    <property type="entry name" value="CH_dom_sf"/>
</dbReference>
<dbReference type="AlphaFoldDB" id="A0A7R9EHF4"/>
<gene>
    <name evidence="4" type="ORF">TMSB3V08_LOCUS10725</name>
</gene>
<sequence>MTYSSGEERRVCWDRHTDPLFVREAWWPSTESCFPPSPQTDRLEFGTIYRATPGFTLYPFYYNPASKEELLQRHVKKKNRPWSMGRQVHRYPGQDVEPGIFKYHELRRQGSPLLWMALVSGVFTKSTGSVQSSAKLHHKRPDTPQAMAGEQARILQMGMVARSPEGHAAKGMAIKGREDLWVDIQANTFRNWVNEHLRGTKPEVRDLTTDLCDGTRLCALVEVLQKKRIRPAWIQRPANQHHYLENVSAALGAVAADGVKLVNIGLPTHEPQYGGVAQCDCLPDYIGSFSASQSLSHCLVMYYQVIEEVERGGLVRGLSEMLSEGFSVRVERLSEGFSEMLSEGFSVRVERLSEGFSVRVERLSEGFSERIE</sequence>
<dbReference type="InterPro" id="IPR001589">
    <property type="entry name" value="Actinin_actin-bd_CS"/>
</dbReference>
<keyword evidence="1" id="KW-0677">Repeat</keyword>
<protein>
    <recommendedName>
        <fullName evidence="3">Calponin-homology (CH) domain-containing protein</fullName>
    </recommendedName>
</protein>
<evidence type="ECO:0000313" key="4">
    <source>
        <dbReference type="EMBL" id="CAD7434064.1"/>
    </source>
</evidence>
<dbReference type="SMART" id="SM00033">
    <property type="entry name" value="CH"/>
    <property type="match status" value="1"/>
</dbReference>
<name>A0A7R9EHF4_9NEOP</name>
<dbReference type="PROSITE" id="PS50021">
    <property type="entry name" value="CH"/>
    <property type="match status" value="1"/>
</dbReference>
<feature type="domain" description="Calponin-homology (CH)" evidence="3">
    <location>
        <begin position="183"/>
        <end position="290"/>
    </location>
</feature>
<evidence type="ECO:0000256" key="1">
    <source>
        <dbReference type="ARBA" id="ARBA00022737"/>
    </source>
</evidence>
<dbReference type="GO" id="GO:0030036">
    <property type="term" value="P:actin cytoskeleton organization"/>
    <property type="evidence" value="ECO:0007669"/>
    <property type="project" value="InterPro"/>
</dbReference>
<dbReference type="EMBL" id="OB797075">
    <property type="protein sequence ID" value="CAD7434064.1"/>
    <property type="molecule type" value="Genomic_DNA"/>
</dbReference>
<dbReference type="SUPFAM" id="SSF47576">
    <property type="entry name" value="Calponin-homology domain, CH-domain"/>
    <property type="match status" value="1"/>
</dbReference>
<organism evidence="4">
    <name type="scientific">Timema monikensis</name>
    <dbReference type="NCBI Taxonomy" id="170555"/>
    <lineage>
        <taxon>Eukaryota</taxon>
        <taxon>Metazoa</taxon>
        <taxon>Ecdysozoa</taxon>
        <taxon>Arthropoda</taxon>
        <taxon>Hexapoda</taxon>
        <taxon>Insecta</taxon>
        <taxon>Pterygota</taxon>
        <taxon>Neoptera</taxon>
        <taxon>Polyneoptera</taxon>
        <taxon>Phasmatodea</taxon>
        <taxon>Timematodea</taxon>
        <taxon>Timematoidea</taxon>
        <taxon>Timematidae</taxon>
        <taxon>Timema</taxon>
    </lineage>
</organism>
<evidence type="ECO:0000259" key="3">
    <source>
        <dbReference type="PROSITE" id="PS50021"/>
    </source>
</evidence>
<proteinExistence type="predicted"/>
<dbReference type="GO" id="GO:0051015">
    <property type="term" value="F:actin filament binding"/>
    <property type="evidence" value="ECO:0007669"/>
    <property type="project" value="InterPro"/>
</dbReference>
<accession>A0A7R9EHF4</accession>
<dbReference type="Pfam" id="PF00307">
    <property type="entry name" value="CH"/>
    <property type="match status" value="1"/>
</dbReference>
<reference evidence="4" key="1">
    <citation type="submission" date="2020-11" db="EMBL/GenBank/DDBJ databases">
        <authorList>
            <person name="Tran Van P."/>
        </authorList>
    </citation>
    <scope>NUCLEOTIDE SEQUENCE</scope>
</reference>
<dbReference type="PANTHER" id="PTHR38537">
    <property type="entry name" value="JITTERBUG, ISOFORM N"/>
    <property type="match status" value="1"/>
</dbReference>
<evidence type="ECO:0000256" key="2">
    <source>
        <dbReference type="ARBA" id="ARBA00023203"/>
    </source>
</evidence>
<dbReference type="PROSITE" id="PS00019">
    <property type="entry name" value="ACTININ_1"/>
    <property type="match status" value="1"/>
</dbReference>
<dbReference type="Gene3D" id="1.10.418.10">
    <property type="entry name" value="Calponin-like domain"/>
    <property type="match status" value="1"/>
</dbReference>